<comment type="caution">
    <text evidence="1">The sequence shown here is derived from an EMBL/GenBank/DDBJ whole genome shotgun (WGS) entry which is preliminary data.</text>
</comment>
<feature type="non-terminal residue" evidence="1">
    <location>
        <position position="61"/>
    </location>
</feature>
<dbReference type="AlphaFoldDB" id="A0A2A4MK76"/>
<organism evidence="1 2">
    <name type="scientific">SAR86 cluster bacterium</name>
    <dbReference type="NCBI Taxonomy" id="2030880"/>
    <lineage>
        <taxon>Bacteria</taxon>
        <taxon>Pseudomonadati</taxon>
        <taxon>Pseudomonadota</taxon>
        <taxon>Gammaproteobacteria</taxon>
        <taxon>SAR86 cluster</taxon>
    </lineage>
</organism>
<evidence type="ECO:0000313" key="1">
    <source>
        <dbReference type="EMBL" id="PCH60147.1"/>
    </source>
</evidence>
<reference evidence="2" key="1">
    <citation type="submission" date="2017-08" db="EMBL/GenBank/DDBJ databases">
        <title>A dynamic microbial community with high functional redundancy inhabits the cold, oxic subseafloor aquifer.</title>
        <authorList>
            <person name="Tully B.J."/>
            <person name="Wheat C.G."/>
            <person name="Glazer B.T."/>
            <person name="Huber J.A."/>
        </authorList>
    </citation>
    <scope>NUCLEOTIDE SEQUENCE [LARGE SCALE GENOMIC DNA]</scope>
</reference>
<proteinExistence type="predicted"/>
<name>A0A2A4MK76_9GAMM</name>
<protein>
    <submittedName>
        <fullName evidence="1">Uncharacterized protein</fullName>
    </submittedName>
</protein>
<dbReference type="Proteomes" id="UP000218172">
    <property type="component" value="Unassembled WGS sequence"/>
</dbReference>
<accession>A0A2A4MK76</accession>
<gene>
    <name evidence="1" type="ORF">COC19_06230</name>
</gene>
<evidence type="ECO:0000313" key="2">
    <source>
        <dbReference type="Proteomes" id="UP000218172"/>
    </source>
</evidence>
<dbReference type="EMBL" id="NVQR01000098">
    <property type="protein sequence ID" value="PCH60147.1"/>
    <property type="molecule type" value="Genomic_DNA"/>
</dbReference>
<sequence>MPTKNDIHVAKLKRKAKSLLKSVKAGDADALQAILGYFQAEEFKLTQAQLVLARTNGCSSW</sequence>